<name>K0NKR9_DESTT</name>
<dbReference type="GO" id="GO:0004803">
    <property type="term" value="F:transposase activity"/>
    <property type="evidence" value="ECO:0007669"/>
    <property type="project" value="InterPro"/>
</dbReference>
<reference evidence="4 5" key="1">
    <citation type="journal article" date="2013" name="Environ. Microbiol.">
        <title>Complete genome, catabolic sub-proteomes and key-metabolites of Desulfobacula toluolica Tol2, a marine, aromatic compound-degrading, sulfate-reducing bacterium.</title>
        <authorList>
            <person name="Wohlbrand L."/>
            <person name="Jacob J.H."/>
            <person name="Kube M."/>
            <person name="Mussmann M."/>
            <person name="Jarling R."/>
            <person name="Beck A."/>
            <person name="Amann R."/>
            <person name="Wilkes H."/>
            <person name="Reinhardt R."/>
            <person name="Rabus R."/>
        </authorList>
    </citation>
    <scope>NUCLEOTIDE SEQUENCE [LARGE SCALE GENOMIC DNA]</scope>
    <source>
        <strain evidence="5">DSM 7467 / Tol2</strain>
        <strain evidence="4">Tol2</strain>
    </source>
</reference>
<proteinExistence type="predicted"/>
<dbReference type="KEGG" id="dto:TOL2_C15040"/>
<dbReference type="Pfam" id="PF02371">
    <property type="entry name" value="Transposase_20"/>
    <property type="match status" value="1"/>
</dbReference>
<accession>K0NKR9</accession>
<dbReference type="KEGG" id="dto:TOL2_C23670"/>
<evidence type="ECO:0000313" key="4">
    <source>
        <dbReference type="EMBL" id="CCK80528.1"/>
    </source>
</evidence>
<evidence type="ECO:0000259" key="1">
    <source>
        <dbReference type="Pfam" id="PF01548"/>
    </source>
</evidence>
<keyword evidence="5" id="KW-1185">Reference proteome</keyword>
<dbReference type="EMBL" id="FO203503">
    <property type="protein sequence ID" value="CCK80528.1"/>
    <property type="molecule type" value="Genomic_DNA"/>
</dbReference>
<evidence type="ECO:0000313" key="3">
    <source>
        <dbReference type="EMBL" id="CCK79667.1"/>
    </source>
</evidence>
<dbReference type="NCBIfam" id="NF033542">
    <property type="entry name" value="transpos_IS110"/>
    <property type="match status" value="1"/>
</dbReference>
<dbReference type="STRING" id="651182.TOL2_C15040"/>
<dbReference type="InterPro" id="IPR047650">
    <property type="entry name" value="Transpos_IS110"/>
</dbReference>
<dbReference type="AlphaFoldDB" id="K0NKR9"/>
<dbReference type="PATRIC" id="fig|651182.5.peg.1805"/>
<dbReference type="InterPro" id="IPR003346">
    <property type="entry name" value="Transposase_20"/>
</dbReference>
<feature type="domain" description="Transposase IS110-like N-terminal" evidence="1">
    <location>
        <begin position="7"/>
        <end position="150"/>
    </location>
</feature>
<dbReference type="RefSeq" id="WP_014957011.1">
    <property type="nucleotide sequence ID" value="NC_018645.1"/>
</dbReference>
<dbReference type="Proteomes" id="UP000007347">
    <property type="component" value="Chromosome"/>
</dbReference>
<dbReference type="EMBL" id="FO203503">
    <property type="protein sequence ID" value="CCK79667.1"/>
    <property type="molecule type" value="Genomic_DNA"/>
</dbReference>
<dbReference type="Pfam" id="PF01548">
    <property type="entry name" value="DEDD_Tnp_IS110"/>
    <property type="match status" value="1"/>
</dbReference>
<evidence type="ECO:0000313" key="5">
    <source>
        <dbReference type="Proteomes" id="UP000007347"/>
    </source>
</evidence>
<dbReference type="InterPro" id="IPR002525">
    <property type="entry name" value="Transp_IS110-like_N"/>
</dbReference>
<dbReference type="GO" id="GO:0006313">
    <property type="term" value="P:DNA transposition"/>
    <property type="evidence" value="ECO:0007669"/>
    <property type="project" value="InterPro"/>
</dbReference>
<dbReference type="GO" id="GO:0003677">
    <property type="term" value="F:DNA binding"/>
    <property type="evidence" value="ECO:0007669"/>
    <property type="project" value="InterPro"/>
</dbReference>
<gene>
    <name evidence="3" type="ordered locus">TOL2_C15040</name>
    <name evidence="4" type="ordered locus">TOL2_C23670</name>
</gene>
<dbReference type="HOGENOM" id="CLU_036902_3_3_7"/>
<organism evidence="4 5">
    <name type="scientific">Desulfobacula toluolica (strain DSM 7467 / Tol2)</name>
    <dbReference type="NCBI Taxonomy" id="651182"/>
    <lineage>
        <taxon>Bacteria</taxon>
        <taxon>Pseudomonadati</taxon>
        <taxon>Thermodesulfobacteriota</taxon>
        <taxon>Desulfobacteria</taxon>
        <taxon>Desulfobacterales</taxon>
        <taxon>Desulfobacteraceae</taxon>
        <taxon>Desulfobacula</taxon>
    </lineage>
</organism>
<protein>
    <submittedName>
        <fullName evidence="3 4">Transposase, IS116/IS110/IS902 family</fullName>
    </submittedName>
</protein>
<sequence length="348" mass="39175">MNNNITIGMDLGDKFHIAVVFDSDGTELEIAKVINTKTGIRTFFKQYKSATVAIEAGTHSPWISRLLTEMEQTVYVGNPRKLRYIWDSIDKSDARDARMLGMVCRLEPRLLQPIHHRSSQAQVDLTTIKSRDMLVKSRTQLINHVRGIVKANGERLPKCSAASFANKCSSDIPKELWPAIAPLFEVITELNCQIKELESKIEQLSIEKYPETRFLRQVPGVGPITALSYILYIEDPARFSKSRQVGPFLGLTPRRDQSGEMDKQLPITKAGNTYLRQLLVGCAHYIMGPFGPENSLRLHGLAIAARGGKNAKKRAVVAVARKLAVLLHRLWVSEDTYQPFYCRDKKVA</sequence>
<dbReference type="PANTHER" id="PTHR33055">
    <property type="entry name" value="TRANSPOSASE FOR INSERTION SEQUENCE ELEMENT IS1111A"/>
    <property type="match status" value="1"/>
</dbReference>
<dbReference type="PANTHER" id="PTHR33055:SF3">
    <property type="entry name" value="PUTATIVE TRANSPOSASE FOR IS117-RELATED"/>
    <property type="match status" value="1"/>
</dbReference>
<dbReference type="OrthoDB" id="5429596at2"/>
<feature type="domain" description="Transposase IS116/IS110/IS902 C-terminal" evidence="2">
    <location>
        <begin position="214"/>
        <end position="286"/>
    </location>
</feature>
<evidence type="ECO:0000259" key="2">
    <source>
        <dbReference type="Pfam" id="PF02371"/>
    </source>
</evidence>